<dbReference type="CDD" id="cd06563">
    <property type="entry name" value="GH20_chitobiase-like"/>
    <property type="match status" value="1"/>
</dbReference>
<feature type="signal peptide" evidence="7">
    <location>
        <begin position="1"/>
        <end position="18"/>
    </location>
</feature>
<keyword evidence="7" id="KW-0732">Signal</keyword>
<evidence type="ECO:0000259" key="8">
    <source>
        <dbReference type="Pfam" id="PF00728"/>
    </source>
</evidence>
<dbReference type="PANTHER" id="PTHR22600">
    <property type="entry name" value="BETA-HEXOSAMINIDASE"/>
    <property type="match status" value="1"/>
</dbReference>
<dbReference type="RefSeq" id="WP_150416149.1">
    <property type="nucleotide sequence ID" value="NZ_VYQF01000006.1"/>
</dbReference>
<feature type="domain" description="Glycoside hydrolase family 20 catalytic" evidence="8">
    <location>
        <begin position="156"/>
        <end position="514"/>
    </location>
</feature>
<dbReference type="SUPFAM" id="SSF55545">
    <property type="entry name" value="beta-N-acetylhexosaminidase-like domain"/>
    <property type="match status" value="1"/>
</dbReference>
<dbReference type="Pfam" id="PF00728">
    <property type="entry name" value="Glyco_hydro_20"/>
    <property type="match status" value="1"/>
</dbReference>
<dbReference type="EMBL" id="VYQF01000006">
    <property type="protein sequence ID" value="KAA9037221.1"/>
    <property type="molecule type" value="Genomic_DNA"/>
</dbReference>
<comment type="catalytic activity">
    <reaction evidence="1">
        <text>Hydrolysis of terminal non-reducing N-acetyl-D-hexosamine residues in N-acetyl-beta-D-hexosaminides.</text>
        <dbReference type="EC" id="3.2.1.52"/>
    </reaction>
</comment>
<keyword evidence="5" id="KW-0326">Glycosidase</keyword>
<evidence type="ECO:0000259" key="9">
    <source>
        <dbReference type="Pfam" id="PF02838"/>
    </source>
</evidence>
<organism evidence="10 11">
    <name type="scientific">Ginsengibacter hankyongi</name>
    <dbReference type="NCBI Taxonomy" id="2607284"/>
    <lineage>
        <taxon>Bacteria</taxon>
        <taxon>Pseudomonadati</taxon>
        <taxon>Bacteroidota</taxon>
        <taxon>Chitinophagia</taxon>
        <taxon>Chitinophagales</taxon>
        <taxon>Chitinophagaceae</taxon>
        <taxon>Ginsengibacter</taxon>
    </lineage>
</organism>
<proteinExistence type="inferred from homology"/>
<name>A0A5J5IDX1_9BACT</name>
<dbReference type="Pfam" id="PF02838">
    <property type="entry name" value="Glyco_hydro_20b"/>
    <property type="match status" value="1"/>
</dbReference>
<comment type="caution">
    <text evidence="10">The sequence shown here is derived from an EMBL/GenBank/DDBJ whole genome shotgun (WGS) entry which is preliminary data.</text>
</comment>
<reference evidence="10 11" key="1">
    <citation type="submission" date="2019-09" db="EMBL/GenBank/DDBJ databases">
        <title>Draft genome sequence of Ginsengibacter sp. BR5-29.</title>
        <authorList>
            <person name="Im W.-T."/>
        </authorList>
    </citation>
    <scope>NUCLEOTIDE SEQUENCE [LARGE SCALE GENOMIC DNA]</scope>
    <source>
        <strain evidence="10 11">BR5-29</strain>
    </source>
</reference>
<dbReference type="InterPro" id="IPR015883">
    <property type="entry name" value="Glyco_hydro_20_cat"/>
</dbReference>
<dbReference type="Proteomes" id="UP000326903">
    <property type="component" value="Unassembled WGS sequence"/>
</dbReference>
<dbReference type="InterPro" id="IPR015882">
    <property type="entry name" value="HEX_bac_N"/>
</dbReference>
<protein>
    <recommendedName>
        <fullName evidence="3">beta-N-acetylhexosaminidase</fullName>
        <ecNumber evidence="3">3.2.1.52</ecNumber>
    </recommendedName>
</protein>
<keyword evidence="11" id="KW-1185">Reference proteome</keyword>
<dbReference type="Gene3D" id="3.20.20.80">
    <property type="entry name" value="Glycosidases"/>
    <property type="match status" value="1"/>
</dbReference>
<dbReference type="GO" id="GO:0016020">
    <property type="term" value="C:membrane"/>
    <property type="evidence" value="ECO:0007669"/>
    <property type="project" value="TreeGrafter"/>
</dbReference>
<keyword evidence="4" id="KW-0378">Hydrolase</keyword>
<evidence type="ECO:0000313" key="10">
    <source>
        <dbReference type="EMBL" id="KAA9037221.1"/>
    </source>
</evidence>
<evidence type="ECO:0000256" key="2">
    <source>
        <dbReference type="ARBA" id="ARBA00006285"/>
    </source>
</evidence>
<evidence type="ECO:0000256" key="5">
    <source>
        <dbReference type="ARBA" id="ARBA00023295"/>
    </source>
</evidence>
<dbReference type="InterPro" id="IPR029018">
    <property type="entry name" value="Hex-like_dom2"/>
</dbReference>
<feature type="active site" description="Proton donor" evidence="6">
    <location>
        <position position="346"/>
    </location>
</feature>
<evidence type="ECO:0000256" key="6">
    <source>
        <dbReference type="PIRSR" id="PIRSR625705-1"/>
    </source>
</evidence>
<evidence type="ECO:0000256" key="4">
    <source>
        <dbReference type="ARBA" id="ARBA00022801"/>
    </source>
</evidence>
<sequence length="546" mass="62158">MKKLIITSLILANLSVFAQTNVSIIPKPVEVTQKSGYFNLSKSTIIIANSSAKHNADMLNFYLKKLYGFTLPVKAIPPANGGKTFITLAVKKLAPGKKDQYTLSVYKNKVDINATSNQALFYGIQSLLQLLPADKDSIQNIPIGIPQVTIKDYPRFQYRGMHLDVGRHFFDVDEVKKYIDYLAFHKFNTFHWHLTEDQGWRIEIKKYPLLTSVGGFRNGTIIGHHPGTGNDSLHYGGFYTQKEVKDVVKYAQDRYITIIPEIEMPGHSSAAIAAYPKLSCFPDESTLIKPNTPWAGSRSGKQVQQTWGVFEDVYCPSEFTFKFLENVLDEVMQLFPSRYIHIGGDECPKDSWKRSAFCQKLIKDKNLKDENGLQTYFISRIEKYLNSKGRNIIGWDEILEGGLTPNATVMSWRGEEGGVAAAKQHHHVIMTPGKYVYFDHAQLKNNDSLTIGGYLPLDTVYNYEPVPKELNNDESKYVLGAQANVWTEYIANNAKLEYMIFPRMSALSEVLWSPKDMRNLDDFKARLPVMLKRYEMWGVNYCKDSQ</sequence>
<evidence type="ECO:0000256" key="1">
    <source>
        <dbReference type="ARBA" id="ARBA00001231"/>
    </source>
</evidence>
<dbReference type="PRINTS" id="PR00738">
    <property type="entry name" value="GLHYDRLASE20"/>
</dbReference>
<dbReference type="PIRSF" id="PIRSF001093">
    <property type="entry name" value="B-hxosamndse_ab_euk"/>
    <property type="match status" value="1"/>
</dbReference>
<gene>
    <name evidence="10" type="ORF">FW778_17490</name>
</gene>
<dbReference type="GO" id="GO:0030203">
    <property type="term" value="P:glycosaminoglycan metabolic process"/>
    <property type="evidence" value="ECO:0007669"/>
    <property type="project" value="TreeGrafter"/>
</dbReference>
<comment type="similarity">
    <text evidence="2">Belongs to the glycosyl hydrolase 20 family.</text>
</comment>
<evidence type="ECO:0000256" key="7">
    <source>
        <dbReference type="SAM" id="SignalP"/>
    </source>
</evidence>
<dbReference type="SUPFAM" id="SSF51445">
    <property type="entry name" value="(Trans)glycosidases"/>
    <property type="match status" value="1"/>
</dbReference>
<accession>A0A5J5IDX1</accession>
<dbReference type="InterPro" id="IPR017853">
    <property type="entry name" value="GH"/>
</dbReference>
<feature type="domain" description="Beta-hexosaminidase bacterial type N-terminal" evidence="9">
    <location>
        <begin position="22"/>
        <end position="153"/>
    </location>
</feature>
<evidence type="ECO:0000256" key="3">
    <source>
        <dbReference type="ARBA" id="ARBA00012663"/>
    </source>
</evidence>
<dbReference type="PANTHER" id="PTHR22600:SF57">
    <property type="entry name" value="BETA-N-ACETYLHEXOSAMINIDASE"/>
    <property type="match status" value="1"/>
</dbReference>
<dbReference type="AlphaFoldDB" id="A0A5J5IDX1"/>
<dbReference type="Gene3D" id="3.30.379.10">
    <property type="entry name" value="Chitobiase/beta-hexosaminidase domain 2-like"/>
    <property type="match status" value="1"/>
</dbReference>
<dbReference type="GO" id="GO:0005975">
    <property type="term" value="P:carbohydrate metabolic process"/>
    <property type="evidence" value="ECO:0007669"/>
    <property type="project" value="InterPro"/>
</dbReference>
<feature type="chain" id="PRO_5023936063" description="beta-N-acetylhexosaminidase" evidence="7">
    <location>
        <begin position="19"/>
        <end position="546"/>
    </location>
</feature>
<dbReference type="InterPro" id="IPR025705">
    <property type="entry name" value="Beta_hexosaminidase_sua/sub"/>
</dbReference>
<dbReference type="EC" id="3.2.1.52" evidence="3"/>
<dbReference type="GO" id="GO:0004563">
    <property type="term" value="F:beta-N-acetylhexosaminidase activity"/>
    <property type="evidence" value="ECO:0007669"/>
    <property type="project" value="UniProtKB-EC"/>
</dbReference>
<evidence type="ECO:0000313" key="11">
    <source>
        <dbReference type="Proteomes" id="UP000326903"/>
    </source>
</evidence>